<proteinExistence type="predicted"/>
<dbReference type="AlphaFoldDB" id="A0A9X9QC27"/>
<name>A0A9X9QC27_BLUGR</name>
<feature type="region of interest" description="Disordered" evidence="1">
    <location>
        <begin position="51"/>
        <end position="79"/>
    </location>
</feature>
<evidence type="ECO:0000313" key="2">
    <source>
        <dbReference type="EMBL" id="VDB84449.1"/>
    </source>
</evidence>
<evidence type="ECO:0000256" key="1">
    <source>
        <dbReference type="SAM" id="MobiDB-lite"/>
    </source>
</evidence>
<evidence type="ECO:0000313" key="3">
    <source>
        <dbReference type="Proteomes" id="UP000324639"/>
    </source>
</evidence>
<organism evidence="2 3">
    <name type="scientific">Blumeria graminis f. sp. tritici</name>
    <dbReference type="NCBI Taxonomy" id="62690"/>
    <lineage>
        <taxon>Eukaryota</taxon>
        <taxon>Fungi</taxon>
        <taxon>Dikarya</taxon>
        <taxon>Ascomycota</taxon>
        <taxon>Pezizomycotina</taxon>
        <taxon>Leotiomycetes</taxon>
        <taxon>Erysiphales</taxon>
        <taxon>Erysiphaceae</taxon>
        <taxon>Blumeria</taxon>
    </lineage>
</organism>
<gene>
    <name evidence="2" type="ORF">BGT96224V316_LOCUS3413</name>
</gene>
<dbReference type="Proteomes" id="UP000324639">
    <property type="component" value="Chromosome Bgt_-05"/>
</dbReference>
<dbReference type="EMBL" id="LR026988">
    <property type="protein sequence ID" value="VDB84449.1"/>
    <property type="molecule type" value="Genomic_DNA"/>
</dbReference>
<accession>A0A9X9QC27</accession>
<sequence length="153" mass="17407">MRGSCPELQEVWQILTENLPAVSYNPGSEIFSPTQVLSNFTTPKRLAHEAMVQDTPPDKSHPPNEIESQVSSSLQERHRTSSFSWPHPHLLFSGPKWPPSNAHANIYIRQRTKLVAQEPRRSFFGMGVGEIRTSSQDDAKVVRVRSLEKRLTY</sequence>
<keyword evidence="3" id="KW-1185">Reference proteome</keyword>
<protein>
    <submittedName>
        <fullName evidence="2">Bgt-20060</fullName>
    </submittedName>
</protein>
<reference evidence="2 3" key="1">
    <citation type="submission" date="2018-08" db="EMBL/GenBank/DDBJ databases">
        <authorList>
            <person name="Muller C M."/>
        </authorList>
    </citation>
    <scope>NUCLEOTIDE SEQUENCE [LARGE SCALE GENOMIC DNA]</scope>
</reference>